<organism evidence="1 2">
    <name type="scientific">Peptoniphilus hominis</name>
    <name type="common">ex Hitch et al. 2025</name>
    <dbReference type="NCBI Taxonomy" id="3133174"/>
    <lineage>
        <taxon>Bacteria</taxon>
        <taxon>Bacillati</taxon>
        <taxon>Bacillota</taxon>
        <taxon>Tissierellia</taxon>
        <taxon>Tissierellales</taxon>
        <taxon>Peptoniphilaceae</taxon>
        <taxon>Peptoniphilus</taxon>
    </lineage>
</organism>
<name>A0ABV1CBE1_9FIRM</name>
<keyword evidence="2" id="KW-1185">Reference proteome</keyword>
<proteinExistence type="predicted"/>
<evidence type="ECO:0000313" key="2">
    <source>
        <dbReference type="Proteomes" id="UP001447979"/>
    </source>
</evidence>
<dbReference type="EMBL" id="JBBMFO010000001">
    <property type="protein sequence ID" value="MEQ2400147.1"/>
    <property type="molecule type" value="Genomic_DNA"/>
</dbReference>
<dbReference type="InterPro" id="IPR010633">
    <property type="entry name" value="Phage_lambda_GpZ"/>
</dbReference>
<protein>
    <submittedName>
        <fullName evidence="1">Phage tail protein</fullName>
    </submittedName>
</protein>
<comment type="caution">
    <text evidence="1">The sequence shown here is derived from an EMBL/GenBank/DDBJ whole genome shotgun (WGS) entry which is preliminary data.</text>
</comment>
<evidence type="ECO:0000313" key="1">
    <source>
        <dbReference type="EMBL" id="MEQ2400147.1"/>
    </source>
</evidence>
<sequence length="173" mass="19698">MIEVQIEGIEIFDQLKNSDKQLEKALYFAKNRALNTVKTELARGVPKKYDTKQKIIRDRTRVNKNTGEVSVTGSPIRLFKFRVTPTSPRKQLVTASVKRASKSLPNAFVQQMRNGTIGVFERVEKSRYPIRQLYSVSAPQMAGNEEVLEGAMERASIVFDERLSHEIGRLLDD</sequence>
<accession>A0ABV1CBE1</accession>
<dbReference type="Pfam" id="PF06763">
    <property type="entry name" value="Minor_tail_Z"/>
    <property type="match status" value="1"/>
</dbReference>
<reference evidence="1 2" key="1">
    <citation type="submission" date="2024-03" db="EMBL/GenBank/DDBJ databases">
        <title>Human intestinal bacterial collection.</title>
        <authorList>
            <person name="Pauvert C."/>
            <person name="Hitch T.C.A."/>
            <person name="Clavel T."/>
        </authorList>
    </citation>
    <scope>NUCLEOTIDE SEQUENCE [LARGE SCALE GENOMIC DNA]</scope>
    <source>
        <strain evidence="1 2">CLA-SR-H025</strain>
    </source>
</reference>
<dbReference type="RefSeq" id="WP_349169822.1">
    <property type="nucleotide sequence ID" value="NZ_JBBMFO010000001.1"/>
</dbReference>
<gene>
    <name evidence="1" type="ORF">WMO19_00860</name>
</gene>
<dbReference type="Proteomes" id="UP001447979">
    <property type="component" value="Unassembled WGS sequence"/>
</dbReference>